<evidence type="ECO:0000313" key="4">
    <source>
        <dbReference type="EMBL" id="GGM04946.1"/>
    </source>
</evidence>
<dbReference type="EMBL" id="BMPI01000002">
    <property type="protein sequence ID" value="GGM04946.1"/>
    <property type="molecule type" value="Genomic_DNA"/>
</dbReference>
<sequence length="234" mass="24431">MSRTVLVTGGNRGIGLTVARAMADAGDKVAVTYRTGTPPEGLFGVRCDVTDPEAVEAAFDEIEAQHGPVEVLVANAGIIRDALVPMLAVDDFAAVLDTNVVAAFRVAKRASEGMLKARWGRIVFVSSVMGFMGSPGQANYAASKSAMLGLARSLAWELGPRNITANVVVPGLIETDMISDLSDRRRDELVRQTALRRTGTAQEVASVVRFLAGDDAAFVTGAAVPVSGGLAMGL</sequence>
<dbReference type="PANTHER" id="PTHR42760">
    <property type="entry name" value="SHORT-CHAIN DEHYDROGENASES/REDUCTASES FAMILY MEMBER"/>
    <property type="match status" value="1"/>
</dbReference>
<evidence type="ECO:0000256" key="1">
    <source>
        <dbReference type="ARBA" id="ARBA00006484"/>
    </source>
</evidence>
<feature type="domain" description="Ketoreductase" evidence="3">
    <location>
        <begin position="3"/>
        <end position="181"/>
    </location>
</feature>
<dbReference type="PRINTS" id="PR00081">
    <property type="entry name" value="GDHRDH"/>
</dbReference>
<dbReference type="NCBIfam" id="NF009466">
    <property type="entry name" value="PRK12826.1-2"/>
    <property type="match status" value="1"/>
</dbReference>
<dbReference type="FunFam" id="3.40.50.720:FF:000173">
    <property type="entry name" value="3-oxoacyl-[acyl-carrier protein] reductase"/>
    <property type="match status" value="1"/>
</dbReference>
<dbReference type="PROSITE" id="PS00061">
    <property type="entry name" value="ADH_SHORT"/>
    <property type="match status" value="1"/>
</dbReference>
<evidence type="ECO:0000259" key="3">
    <source>
        <dbReference type="SMART" id="SM00822"/>
    </source>
</evidence>
<dbReference type="SMART" id="SM00822">
    <property type="entry name" value="PKS_KR"/>
    <property type="match status" value="1"/>
</dbReference>
<keyword evidence="2" id="KW-0560">Oxidoreductase</keyword>
<evidence type="ECO:0000313" key="5">
    <source>
        <dbReference type="Proteomes" id="UP000642070"/>
    </source>
</evidence>
<evidence type="ECO:0000256" key="2">
    <source>
        <dbReference type="ARBA" id="ARBA00023002"/>
    </source>
</evidence>
<proteinExistence type="inferred from homology"/>
<dbReference type="InterPro" id="IPR036291">
    <property type="entry name" value="NAD(P)-bd_dom_sf"/>
</dbReference>
<dbReference type="GO" id="GO:0016616">
    <property type="term" value="F:oxidoreductase activity, acting on the CH-OH group of donors, NAD or NADP as acceptor"/>
    <property type="evidence" value="ECO:0007669"/>
    <property type="project" value="TreeGrafter"/>
</dbReference>
<dbReference type="PRINTS" id="PR00080">
    <property type="entry name" value="SDRFAMILY"/>
</dbReference>
<comment type="similarity">
    <text evidence="1">Belongs to the short-chain dehydrogenases/reductases (SDR) family.</text>
</comment>
<gene>
    <name evidence="4" type="ORF">GCM10007977_002620</name>
</gene>
<dbReference type="Pfam" id="PF13561">
    <property type="entry name" value="adh_short_C2"/>
    <property type="match status" value="1"/>
</dbReference>
<accession>A0A917T0S9</accession>
<dbReference type="RefSeq" id="WP_190247802.1">
    <property type="nucleotide sequence ID" value="NZ_BMPI01000002.1"/>
</dbReference>
<reference evidence="4" key="1">
    <citation type="journal article" date="2014" name="Int. J. Syst. Evol. Microbiol.">
        <title>Complete genome sequence of Corynebacterium casei LMG S-19264T (=DSM 44701T), isolated from a smear-ripened cheese.</title>
        <authorList>
            <consortium name="US DOE Joint Genome Institute (JGI-PGF)"/>
            <person name="Walter F."/>
            <person name="Albersmeier A."/>
            <person name="Kalinowski J."/>
            <person name="Ruckert C."/>
        </authorList>
    </citation>
    <scope>NUCLEOTIDE SEQUENCE</scope>
    <source>
        <strain evidence="4">JCM 19831</strain>
    </source>
</reference>
<dbReference type="InterPro" id="IPR020904">
    <property type="entry name" value="Sc_DH/Rdtase_CS"/>
</dbReference>
<keyword evidence="5" id="KW-1185">Reference proteome</keyword>
<dbReference type="Gene3D" id="3.40.50.720">
    <property type="entry name" value="NAD(P)-binding Rossmann-like Domain"/>
    <property type="match status" value="1"/>
</dbReference>
<dbReference type="InterPro" id="IPR002347">
    <property type="entry name" value="SDR_fam"/>
</dbReference>
<dbReference type="SUPFAM" id="SSF51735">
    <property type="entry name" value="NAD(P)-binding Rossmann-fold domains"/>
    <property type="match status" value="1"/>
</dbReference>
<comment type="caution">
    <text evidence="4">The sequence shown here is derived from an EMBL/GenBank/DDBJ whole genome shotgun (WGS) entry which is preliminary data.</text>
</comment>
<dbReference type="Proteomes" id="UP000642070">
    <property type="component" value="Unassembled WGS sequence"/>
</dbReference>
<reference evidence="4" key="2">
    <citation type="submission" date="2020-09" db="EMBL/GenBank/DDBJ databases">
        <authorList>
            <person name="Sun Q."/>
            <person name="Ohkuma M."/>
        </authorList>
    </citation>
    <scope>NUCLEOTIDE SEQUENCE</scope>
    <source>
        <strain evidence="4">JCM 19831</strain>
    </source>
</reference>
<dbReference type="AlphaFoldDB" id="A0A917T0S9"/>
<dbReference type="PANTHER" id="PTHR42760:SF133">
    <property type="entry name" value="3-OXOACYL-[ACYL-CARRIER-PROTEIN] REDUCTASE"/>
    <property type="match status" value="1"/>
</dbReference>
<dbReference type="InterPro" id="IPR057326">
    <property type="entry name" value="KR_dom"/>
</dbReference>
<name>A0A917T0S9_9ACTN</name>
<protein>
    <submittedName>
        <fullName evidence="4">Beta-ketoacyl-ACP reductase</fullName>
    </submittedName>
</protein>
<organism evidence="4 5">
    <name type="scientific">Dactylosporangium sucinum</name>
    <dbReference type="NCBI Taxonomy" id="1424081"/>
    <lineage>
        <taxon>Bacteria</taxon>
        <taxon>Bacillati</taxon>
        <taxon>Actinomycetota</taxon>
        <taxon>Actinomycetes</taxon>
        <taxon>Micromonosporales</taxon>
        <taxon>Micromonosporaceae</taxon>
        <taxon>Dactylosporangium</taxon>
    </lineage>
</organism>